<keyword evidence="8" id="KW-0902">Two-component regulatory system</keyword>
<dbReference type="InterPro" id="IPR011712">
    <property type="entry name" value="Sig_transdc_His_kin_sub3_dim/P"/>
</dbReference>
<evidence type="ECO:0000313" key="13">
    <source>
        <dbReference type="Proteomes" id="UP001356095"/>
    </source>
</evidence>
<feature type="transmembrane region" description="Helical" evidence="10">
    <location>
        <begin position="68"/>
        <end position="99"/>
    </location>
</feature>
<gene>
    <name evidence="12" type="ORF">Q8791_10470</name>
</gene>
<keyword evidence="10" id="KW-0472">Membrane</keyword>
<keyword evidence="10" id="KW-0812">Transmembrane</keyword>
<evidence type="ECO:0000256" key="5">
    <source>
        <dbReference type="ARBA" id="ARBA00022741"/>
    </source>
</evidence>
<dbReference type="PANTHER" id="PTHR24421:SF10">
    <property type="entry name" value="NITRATE_NITRITE SENSOR PROTEIN NARQ"/>
    <property type="match status" value="1"/>
</dbReference>
<keyword evidence="6 12" id="KW-0418">Kinase</keyword>
<dbReference type="EC" id="2.7.13.3" evidence="2"/>
<feature type="transmembrane region" description="Helical" evidence="10">
    <location>
        <begin position="204"/>
        <end position="223"/>
    </location>
</feature>
<evidence type="ECO:0000256" key="7">
    <source>
        <dbReference type="ARBA" id="ARBA00022840"/>
    </source>
</evidence>
<evidence type="ECO:0000256" key="4">
    <source>
        <dbReference type="ARBA" id="ARBA00022679"/>
    </source>
</evidence>
<evidence type="ECO:0000313" key="12">
    <source>
        <dbReference type="EMBL" id="MEE2037642.1"/>
    </source>
</evidence>
<protein>
    <recommendedName>
        <fullName evidence="2">histidine kinase</fullName>
        <ecNumber evidence="2">2.7.13.3</ecNumber>
    </recommendedName>
</protein>
<dbReference type="InterPro" id="IPR050482">
    <property type="entry name" value="Sensor_HK_TwoCompSys"/>
</dbReference>
<comment type="catalytic activity">
    <reaction evidence="1">
        <text>ATP + protein L-histidine = ADP + protein N-phospho-L-histidine.</text>
        <dbReference type="EC" id="2.7.13.3"/>
    </reaction>
</comment>
<evidence type="ECO:0000259" key="11">
    <source>
        <dbReference type="SMART" id="SM00387"/>
    </source>
</evidence>
<accession>A0ABU7K6I8</accession>
<comment type="caution">
    <text evidence="12">The sequence shown here is derived from an EMBL/GenBank/DDBJ whole genome shotgun (WGS) entry which is preliminary data.</text>
</comment>
<keyword evidence="3" id="KW-0597">Phosphoprotein</keyword>
<dbReference type="Gene3D" id="3.30.565.10">
    <property type="entry name" value="Histidine kinase-like ATPase, C-terminal domain"/>
    <property type="match status" value="1"/>
</dbReference>
<keyword evidence="5" id="KW-0547">Nucleotide-binding</keyword>
<dbReference type="CDD" id="cd16917">
    <property type="entry name" value="HATPase_UhpB-NarQ-NarX-like"/>
    <property type="match status" value="1"/>
</dbReference>
<dbReference type="InterPro" id="IPR003594">
    <property type="entry name" value="HATPase_dom"/>
</dbReference>
<keyword evidence="7" id="KW-0067">ATP-binding</keyword>
<reference evidence="12 13" key="1">
    <citation type="submission" date="2023-08" db="EMBL/GenBank/DDBJ databases">
        <authorList>
            <person name="Girao M."/>
            <person name="Carvalho M.F."/>
        </authorList>
    </citation>
    <scope>NUCLEOTIDE SEQUENCE [LARGE SCALE GENOMIC DNA]</scope>
    <source>
        <strain evidence="12 13">CT-R113</strain>
    </source>
</reference>
<evidence type="ECO:0000256" key="3">
    <source>
        <dbReference type="ARBA" id="ARBA00022553"/>
    </source>
</evidence>
<feature type="compositionally biased region" description="Low complexity" evidence="9">
    <location>
        <begin position="30"/>
        <end position="40"/>
    </location>
</feature>
<dbReference type="InterPro" id="IPR036890">
    <property type="entry name" value="HATPase_C_sf"/>
</dbReference>
<feature type="region of interest" description="Disordered" evidence="9">
    <location>
        <begin position="1"/>
        <end position="47"/>
    </location>
</feature>
<feature type="transmembrane region" description="Helical" evidence="10">
    <location>
        <begin position="142"/>
        <end position="165"/>
    </location>
</feature>
<evidence type="ECO:0000256" key="10">
    <source>
        <dbReference type="SAM" id="Phobius"/>
    </source>
</evidence>
<dbReference type="RefSeq" id="WP_330091438.1">
    <property type="nucleotide sequence ID" value="NZ_JAUZMY010000008.1"/>
</dbReference>
<dbReference type="SMART" id="SM00387">
    <property type="entry name" value="HATPase_c"/>
    <property type="match status" value="1"/>
</dbReference>
<proteinExistence type="predicted"/>
<dbReference type="Pfam" id="PF02518">
    <property type="entry name" value="HATPase_c"/>
    <property type="match status" value="1"/>
</dbReference>
<evidence type="ECO:0000256" key="9">
    <source>
        <dbReference type="SAM" id="MobiDB-lite"/>
    </source>
</evidence>
<dbReference type="InterPro" id="IPR025828">
    <property type="entry name" value="Put_sensor_dom"/>
</dbReference>
<dbReference type="Pfam" id="PF13796">
    <property type="entry name" value="Sensor"/>
    <property type="match status" value="1"/>
</dbReference>
<dbReference type="EMBL" id="JAUZMY010000008">
    <property type="protein sequence ID" value="MEE2037642.1"/>
    <property type="molecule type" value="Genomic_DNA"/>
</dbReference>
<dbReference type="PANTHER" id="PTHR24421">
    <property type="entry name" value="NITRATE/NITRITE SENSOR PROTEIN NARX-RELATED"/>
    <property type="match status" value="1"/>
</dbReference>
<sequence length="455" mass="48487">MQPNTGSPLPASPDGTAGDAGHRSPTGLHAPGPGSSAPDASGPPPDFLSTAAGRPFRILWTSWPLRSLLYLATSLPVAVVWAGTCWPLTLLAGVPLGAVERRRLALMERGPVPSPHARVSAHVLSGRWMRVRLRETATWRELAYGLLLVPLALVEAVAVTLLVSLPLTLLLSPLLRATGLMDSQESAMTAGAYLLPSLPWAADMLLGLVALVVMAYLVMPLAAGRARLARLMLAVDQEEELGERLGEAVRSRMRLVDAFTAERRRIERDLHDGAQQRLTALTMRLGMARTQFDTDPVRARTLVDQAYEDARHALIELREIVHNIHPAALSERGLVAALEDLVDSCPVPVVLDARETERLPGTVESTAYFCAREAVGNAVRHAGAEEIRLTVRTVGGRRGKLLLRVTDDGVGGAAPGRGSGLSGLADRVGAYSGTVRLSSPLGGPTSVEVEIPCVS</sequence>
<organism evidence="12 13">
    <name type="scientific">Nocardiopsis codii</name>
    <dbReference type="NCBI Taxonomy" id="3065942"/>
    <lineage>
        <taxon>Bacteria</taxon>
        <taxon>Bacillati</taxon>
        <taxon>Actinomycetota</taxon>
        <taxon>Actinomycetes</taxon>
        <taxon>Streptosporangiales</taxon>
        <taxon>Nocardiopsidaceae</taxon>
        <taxon>Nocardiopsis</taxon>
    </lineage>
</organism>
<evidence type="ECO:0000256" key="1">
    <source>
        <dbReference type="ARBA" id="ARBA00000085"/>
    </source>
</evidence>
<dbReference type="SUPFAM" id="SSF55874">
    <property type="entry name" value="ATPase domain of HSP90 chaperone/DNA topoisomerase II/histidine kinase"/>
    <property type="match status" value="1"/>
</dbReference>
<dbReference type="Proteomes" id="UP001356095">
    <property type="component" value="Unassembled WGS sequence"/>
</dbReference>
<dbReference type="GO" id="GO:0016301">
    <property type="term" value="F:kinase activity"/>
    <property type="evidence" value="ECO:0007669"/>
    <property type="project" value="UniProtKB-KW"/>
</dbReference>
<evidence type="ECO:0000256" key="2">
    <source>
        <dbReference type="ARBA" id="ARBA00012438"/>
    </source>
</evidence>
<dbReference type="Pfam" id="PF07730">
    <property type="entry name" value="HisKA_3"/>
    <property type="match status" value="1"/>
</dbReference>
<keyword evidence="13" id="KW-1185">Reference proteome</keyword>
<name>A0ABU7K6I8_9ACTN</name>
<keyword evidence="4" id="KW-0808">Transferase</keyword>
<dbReference type="Gene3D" id="1.20.5.1930">
    <property type="match status" value="1"/>
</dbReference>
<evidence type="ECO:0000256" key="8">
    <source>
        <dbReference type="ARBA" id="ARBA00023012"/>
    </source>
</evidence>
<evidence type="ECO:0000256" key="6">
    <source>
        <dbReference type="ARBA" id="ARBA00022777"/>
    </source>
</evidence>
<feature type="domain" description="Histidine kinase/HSP90-like ATPase" evidence="11">
    <location>
        <begin position="362"/>
        <end position="455"/>
    </location>
</feature>
<keyword evidence="10" id="KW-1133">Transmembrane helix</keyword>